<evidence type="ECO:0000313" key="3">
    <source>
        <dbReference type="EMBL" id="CAK7913681.1"/>
    </source>
</evidence>
<reference evidence="3 4" key="1">
    <citation type="submission" date="2024-01" db="EMBL/GenBank/DDBJ databases">
        <authorList>
            <consortium name="Genoscope - CEA"/>
            <person name="William W."/>
        </authorList>
    </citation>
    <scope>NUCLEOTIDE SEQUENCE [LARGE SCALE GENOMIC DNA]</scope>
    <source>
        <strain evidence="3 4">29B2s-10</strain>
    </source>
</reference>
<evidence type="ECO:0000256" key="1">
    <source>
        <dbReference type="SAM" id="MobiDB-lite"/>
    </source>
</evidence>
<feature type="region of interest" description="Disordered" evidence="1">
    <location>
        <begin position="145"/>
        <end position="178"/>
    </location>
</feature>
<evidence type="ECO:0000313" key="4">
    <source>
        <dbReference type="Proteomes" id="UP001497600"/>
    </source>
</evidence>
<accession>A0ABP0EI55</accession>
<feature type="chain" id="PRO_5045234213" evidence="2">
    <location>
        <begin position="19"/>
        <end position="311"/>
    </location>
</feature>
<dbReference type="EMBL" id="OZ004258">
    <property type="protein sequence ID" value="CAK7913681.1"/>
    <property type="molecule type" value="Genomic_DNA"/>
</dbReference>
<sequence length="311" mass="32504">MQFSTTFSLMTMVAIATAAKSFGLVTIHSGSMFQYSGIIGHDNDPLLYVGSSNGAKTGNFVLNDDGTLSDWNNKKIGINSAGVAGEVGNGISESKDFGVSDGHLTFGGKEIFVACPSEDQKSYVLSVKQCDKGTGVSLKVMDSTDVKPTKTSTPPPATTHTTITTKGPAQEAPTPAAPVGGECHFGVVTIRSGSEFQYQAIKKVDSHPHVFSVGGSEGSDISFTLLKDGSLKDQTGRGVNVDASTGEVGNVDPWGQEQPSKTFSVKDGHLVFNDKDGFYACPSGDNKFSLSVKECTGGTGIALHVVDEKCT</sequence>
<protein>
    <submittedName>
        <fullName evidence="3">Uncharacterized protein</fullName>
    </submittedName>
</protein>
<keyword evidence="2" id="KW-0732">Signal</keyword>
<evidence type="ECO:0000256" key="2">
    <source>
        <dbReference type="SAM" id="SignalP"/>
    </source>
</evidence>
<name>A0ABP0EI55_9ASCO</name>
<dbReference type="Proteomes" id="UP001497600">
    <property type="component" value="Chromosome F"/>
</dbReference>
<proteinExistence type="predicted"/>
<feature type="signal peptide" evidence="2">
    <location>
        <begin position="1"/>
        <end position="18"/>
    </location>
</feature>
<organism evidence="3 4">
    <name type="scientific">[Candida] anglica</name>
    <dbReference type="NCBI Taxonomy" id="148631"/>
    <lineage>
        <taxon>Eukaryota</taxon>
        <taxon>Fungi</taxon>
        <taxon>Dikarya</taxon>
        <taxon>Ascomycota</taxon>
        <taxon>Saccharomycotina</taxon>
        <taxon>Pichiomycetes</taxon>
        <taxon>Debaryomycetaceae</taxon>
        <taxon>Kurtzmaniella</taxon>
    </lineage>
</organism>
<dbReference type="PANTHER" id="PTHR39613">
    <property type="entry name" value="ANCHORED CELL WALL PROTEIN, PUTATIVE (AFU_ORTHOLOGUE AFUA_4G08960)-RELATED"/>
    <property type="match status" value="1"/>
</dbReference>
<gene>
    <name evidence="3" type="ORF">CAAN4_F12904</name>
</gene>
<keyword evidence="4" id="KW-1185">Reference proteome</keyword>
<dbReference type="PANTHER" id="PTHR39613:SF1">
    <property type="entry name" value="ANCHORED CELL WALL PROTEIN, PUTATIVE (AFU_ORTHOLOGUE AFUA_4G08960)-RELATED"/>
    <property type="match status" value="1"/>
</dbReference>
<feature type="compositionally biased region" description="Low complexity" evidence="1">
    <location>
        <begin position="158"/>
        <end position="168"/>
    </location>
</feature>